<evidence type="ECO:0000313" key="2">
    <source>
        <dbReference type="EMBL" id="MEB3067789.1"/>
    </source>
</evidence>
<dbReference type="InterPro" id="IPR036396">
    <property type="entry name" value="Cyt_P450_sf"/>
</dbReference>
<dbReference type="PANTHER" id="PTHR24305">
    <property type="entry name" value="CYTOCHROME P450"/>
    <property type="match status" value="1"/>
</dbReference>
<dbReference type="EMBL" id="JAYJJQ010000001">
    <property type="protein sequence ID" value="MEB3067789.1"/>
    <property type="molecule type" value="Genomic_DNA"/>
</dbReference>
<sequence length="449" mass="49670">MSVAVIDRMSAPVAVLPPTPRMPSLAQGLAFAFGRRRFVQRLAKRHDSAFTLHLPLVGPLVFITDPQLAKQVFAFGPDDLGNVQPNLSELLGSRSLLGLEGAEHRERRKLLAPSFHGRKIRDYSQIIEEETLREIAGWPAGEAFPTFPSMTRITLNVILRTLLGAQGDDLDELRRVIPSFVALASRLTTLPVPPRTGGRFTPWGRLAVLRDQYEACLDRLIAAVQADPDFDNRSDMLSRLLRSRYEDGSALSRKDIGDEMLTLLAAGHETTAVTLSWAFERLSRHPAVLAAMADEADADGNRLRQATIREVQRSRPALPMVGRRVRSAGVDVGDWVLPQGSSIAVAIAQIHTDPRLHPNPERFDPQRFLGDSMPSNSWLPYGGGARRCLGSAFANLEMDIVLRTILRHYTIETTTLPGEKTNSRGLAFRPRDGGRIVVRRRAAVRQGAQ</sequence>
<evidence type="ECO:0000313" key="3">
    <source>
        <dbReference type="Proteomes" id="UP001299283"/>
    </source>
</evidence>
<reference evidence="2 3" key="1">
    <citation type="submission" date="2023-12" db="EMBL/GenBank/DDBJ databases">
        <title>Description of new species of Mycobacterium terrae complex isolated from sewage at the Sao Paulo Zoological Park Foundation in Brazil.</title>
        <authorList>
            <person name="Romagnoli C.L."/>
            <person name="Conceicao E.C."/>
            <person name="Machado E."/>
            <person name="Barreto L.B.P.F."/>
            <person name="Sharma A."/>
            <person name="Silva N.M."/>
            <person name="Marques L.E."/>
            <person name="Juliana M.A."/>
            <person name="Lourenco M.C.S."/>
            <person name="Digiampietri L.A."/>
            <person name="Suffys P.N."/>
            <person name="Viana-Niero C."/>
        </authorList>
    </citation>
    <scope>NUCLEOTIDE SEQUENCE [LARGE SCALE GENOMIC DNA]</scope>
    <source>
        <strain evidence="2 3">MYC017</strain>
    </source>
</reference>
<dbReference type="PANTHER" id="PTHR24305:SF166">
    <property type="entry name" value="CYTOCHROME P450 12A4, MITOCHONDRIAL-RELATED"/>
    <property type="match status" value="1"/>
</dbReference>
<comment type="similarity">
    <text evidence="1">Belongs to the cytochrome P450 family.</text>
</comment>
<proteinExistence type="inferred from homology"/>
<dbReference type="PRINTS" id="PR00385">
    <property type="entry name" value="P450"/>
</dbReference>
<name>A0ABU5YUX3_9MYCO</name>
<dbReference type="InterPro" id="IPR001128">
    <property type="entry name" value="Cyt_P450"/>
</dbReference>
<dbReference type="RefSeq" id="WP_225399355.1">
    <property type="nucleotide sequence ID" value="NZ_JAYJJQ010000001.1"/>
</dbReference>
<organism evidence="2 3">
    <name type="scientific">[Mycobacterium] vasticus</name>
    <dbReference type="NCBI Taxonomy" id="2875777"/>
    <lineage>
        <taxon>Bacteria</taxon>
        <taxon>Bacillati</taxon>
        <taxon>Actinomycetota</taxon>
        <taxon>Actinomycetes</taxon>
        <taxon>Mycobacteriales</taxon>
        <taxon>Mycobacteriaceae</taxon>
        <taxon>Mycolicibacter</taxon>
    </lineage>
</organism>
<evidence type="ECO:0000256" key="1">
    <source>
        <dbReference type="ARBA" id="ARBA00010617"/>
    </source>
</evidence>
<protein>
    <submittedName>
        <fullName evidence="2">Cytochrome P450</fullName>
    </submittedName>
</protein>
<accession>A0ABU5YUX3</accession>
<comment type="caution">
    <text evidence="2">The sequence shown here is derived from an EMBL/GenBank/DDBJ whole genome shotgun (WGS) entry which is preliminary data.</text>
</comment>
<dbReference type="SUPFAM" id="SSF48264">
    <property type="entry name" value="Cytochrome P450"/>
    <property type="match status" value="1"/>
</dbReference>
<dbReference type="Proteomes" id="UP001299283">
    <property type="component" value="Unassembled WGS sequence"/>
</dbReference>
<dbReference type="CDD" id="cd11053">
    <property type="entry name" value="CYP110-like"/>
    <property type="match status" value="1"/>
</dbReference>
<dbReference type="PRINTS" id="PR00463">
    <property type="entry name" value="EP450I"/>
</dbReference>
<dbReference type="Pfam" id="PF00067">
    <property type="entry name" value="p450"/>
    <property type="match status" value="1"/>
</dbReference>
<dbReference type="InterPro" id="IPR002401">
    <property type="entry name" value="Cyt_P450_E_grp-I"/>
</dbReference>
<dbReference type="InterPro" id="IPR050121">
    <property type="entry name" value="Cytochrome_P450_monoxygenase"/>
</dbReference>
<dbReference type="Gene3D" id="1.10.630.10">
    <property type="entry name" value="Cytochrome P450"/>
    <property type="match status" value="1"/>
</dbReference>
<gene>
    <name evidence="2" type="ORF">K5L39_01175</name>
</gene>
<keyword evidence="3" id="KW-1185">Reference proteome</keyword>